<dbReference type="EMBL" id="JBHUIW010000006">
    <property type="protein sequence ID" value="MFD2182034.1"/>
    <property type="molecule type" value="Genomic_DNA"/>
</dbReference>
<name>A0ABW5AGG8_9BRAD</name>
<organism evidence="1 2">
    <name type="scientific">Rhodoplanes azumiensis</name>
    <dbReference type="NCBI Taxonomy" id="1897628"/>
    <lineage>
        <taxon>Bacteria</taxon>
        <taxon>Pseudomonadati</taxon>
        <taxon>Pseudomonadota</taxon>
        <taxon>Alphaproteobacteria</taxon>
        <taxon>Hyphomicrobiales</taxon>
        <taxon>Nitrobacteraceae</taxon>
        <taxon>Rhodoplanes</taxon>
    </lineage>
</organism>
<sequence>MMTTDERGLDRAALEEMLPWHAAGTLSREEAEAVEQALARDPELAQRFELVCEEMAETVHLNESLGAPSARAMDRVLAAIAAEEGPARRTRAAGFLGRLTGVLGALSPSALAWAGAAAALVIVVQASVIAGLSLAPQEGGKLEMASYEGSAGPAAEATGTFALIRFQPQASAADITRVMEAGRIAIVDGPKPGGLFKVRLSDQALDDAELGRVIATLQAETAVVGFVAKSQ</sequence>
<evidence type="ECO:0000313" key="1">
    <source>
        <dbReference type="EMBL" id="MFD2182034.1"/>
    </source>
</evidence>
<accession>A0ABW5AGG8</accession>
<keyword evidence="2" id="KW-1185">Reference proteome</keyword>
<reference evidence="2" key="1">
    <citation type="journal article" date="2019" name="Int. J. Syst. Evol. Microbiol.">
        <title>The Global Catalogue of Microorganisms (GCM) 10K type strain sequencing project: providing services to taxonomists for standard genome sequencing and annotation.</title>
        <authorList>
            <consortium name="The Broad Institute Genomics Platform"/>
            <consortium name="The Broad Institute Genome Sequencing Center for Infectious Disease"/>
            <person name="Wu L."/>
            <person name="Ma J."/>
        </authorList>
    </citation>
    <scope>NUCLEOTIDE SEQUENCE [LARGE SCALE GENOMIC DNA]</scope>
    <source>
        <strain evidence="2">CGMCC 1.6774</strain>
    </source>
</reference>
<dbReference type="RefSeq" id="WP_378477216.1">
    <property type="nucleotide sequence ID" value="NZ_JBHUIW010000006.1"/>
</dbReference>
<evidence type="ECO:0000313" key="2">
    <source>
        <dbReference type="Proteomes" id="UP001597314"/>
    </source>
</evidence>
<proteinExistence type="predicted"/>
<gene>
    <name evidence="1" type="ORF">ACFSOX_07710</name>
</gene>
<comment type="caution">
    <text evidence="1">The sequence shown here is derived from an EMBL/GenBank/DDBJ whole genome shotgun (WGS) entry which is preliminary data.</text>
</comment>
<evidence type="ECO:0008006" key="3">
    <source>
        <dbReference type="Google" id="ProtNLM"/>
    </source>
</evidence>
<protein>
    <recommendedName>
        <fullName evidence="3">Zinc-finger domain-containing protein</fullName>
    </recommendedName>
</protein>
<dbReference type="Proteomes" id="UP001597314">
    <property type="component" value="Unassembled WGS sequence"/>
</dbReference>